<evidence type="ECO:0000313" key="4">
    <source>
        <dbReference type="Proteomes" id="UP000179243"/>
    </source>
</evidence>
<dbReference type="PANTHER" id="PTHR30203:SF24">
    <property type="entry name" value="BLR4935 PROTEIN"/>
    <property type="match status" value="1"/>
</dbReference>
<dbReference type="PANTHER" id="PTHR30203">
    <property type="entry name" value="OUTER MEMBRANE CATION EFFLUX PROTEIN"/>
    <property type="match status" value="1"/>
</dbReference>
<dbReference type="Proteomes" id="UP000179243">
    <property type="component" value="Unassembled WGS sequence"/>
</dbReference>
<dbReference type="InterPro" id="IPR010131">
    <property type="entry name" value="MdtP/NodT-like"/>
</dbReference>
<dbReference type="Pfam" id="PF02321">
    <property type="entry name" value="OEP"/>
    <property type="match status" value="2"/>
</dbReference>
<dbReference type="InterPro" id="IPR003423">
    <property type="entry name" value="OMP_efflux"/>
</dbReference>
<dbReference type="Gene3D" id="1.20.1600.10">
    <property type="entry name" value="Outer membrane efflux proteins (OEP)"/>
    <property type="match status" value="1"/>
</dbReference>
<gene>
    <name evidence="3" type="ORF">A2519_07800</name>
</gene>
<dbReference type="SUPFAM" id="SSF56954">
    <property type="entry name" value="Outer membrane efflux proteins (OEP)"/>
    <property type="match status" value="1"/>
</dbReference>
<evidence type="ECO:0000256" key="2">
    <source>
        <dbReference type="SAM" id="SignalP"/>
    </source>
</evidence>
<feature type="signal peptide" evidence="2">
    <location>
        <begin position="1"/>
        <end position="27"/>
    </location>
</feature>
<dbReference type="GO" id="GO:0015562">
    <property type="term" value="F:efflux transmembrane transporter activity"/>
    <property type="evidence" value="ECO:0007669"/>
    <property type="project" value="InterPro"/>
</dbReference>
<comment type="similarity">
    <text evidence="1">Belongs to the outer membrane factor (OMF) (TC 1.B.17) family.</text>
</comment>
<evidence type="ECO:0000256" key="1">
    <source>
        <dbReference type="ARBA" id="ARBA00007613"/>
    </source>
</evidence>
<organism evidence="3 4">
    <name type="scientific">Candidatus Raymondbacteria bacterium RIFOXYD12_FULL_49_13</name>
    <dbReference type="NCBI Taxonomy" id="1817890"/>
    <lineage>
        <taxon>Bacteria</taxon>
        <taxon>Raymondiibacteriota</taxon>
    </lineage>
</organism>
<feature type="chain" id="PRO_5009528348" description="Transporter" evidence="2">
    <location>
        <begin position="28"/>
        <end position="406"/>
    </location>
</feature>
<evidence type="ECO:0000313" key="3">
    <source>
        <dbReference type="EMBL" id="OGK00823.1"/>
    </source>
</evidence>
<keyword evidence="2" id="KW-0732">Signal</keyword>
<name>A0A1F7F2N0_UNCRA</name>
<proteinExistence type="inferred from homology"/>
<accession>A0A1F7F2N0</accession>
<sequence length="406" mass="44698">MDSTFTLKKTALLPLLLLFILPGHPSAQETLTINKAIAHVLEQNGGIQAALKEQAATRHGLRQAARLPNPELEVETENLGDATTSLKLSQPVELGGKRKARVRMARADSLKAFAELETRRAAIIAETHRRFYKALSHQKQIEQLDSLILFAESIKTNIEKQVEIGRSGKTELLRSMKDITLLRIEQNTLVREYENSIIALGALWGAGKNSIQGVSGELQTSRRSAIRDSLETYVEQSPLLHAALAEIEAAIAQENASRAQGVPEFSIKGGYARDAGAGDNLYSLGATVGLPLFNRNKDAVAAAINRTGAAGKKADELRNELYARLMQSLGQIDQLEFKATELKERVIPQTGEVLVELRRLFEAGKSGYVELITTQRELVDAWRDYLTTETEIRLALADIIELTGQQ</sequence>
<dbReference type="AlphaFoldDB" id="A0A1F7F2N0"/>
<dbReference type="EMBL" id="MFYX01000139">
    <property type="protein sequence ID" value="OGK00823.1"/>
    <property type="molecule type" value="Genomic_DNA"/>
</dbReference>
<reference evidence="3 4" key="1">
    <citation type="journal article" date="2016" name="Nat. Commun.">
        <title>Thousands of microbial genomes shed light on interconnected biogeochemical processes in an aquifer system.</title>
        <authorList>
            <person name="Anantharaman K."/>
            <person name="Brown C.T."/>
            <person name="Hug L.A."/>
            <person name="Sharon I."/>
            <person name="Castelle C.J."/>
            <person name="Probst A.J."/>
            <person name="Thomas B.C."/>
            <person name="Singh A."/>
            <person name="Wilkins M.J."/>
            <person name="Karaoz U."/>
            <person name="Brodie E.L."/>
            <person name="Williams K.H."/>
            <person name="Hubbard S.S."/>
            <person name="Banfield J.F."/>
        </authorList>
    </citation>
    <scope>NUCLEOTIDE SEQUENCE [LARGE SCALE GENOMIC DNA]</scope>
</reference>
<protein>
    <recommendedName>
        <fullName evidence="5">Transporter</fullName>
    </recommendedName>
</protein>
<evidence type="ECO:0008006" key="5">
    <source>
        <dbReference type="Google" id="ProtNLM"/>
    </source>
</evidence>
<comment type="caution">
    <text evidence="3">The sequence shown here is derived from an EMBL/GenBank/DDBJ whole genome shotgun (WGS) entry which is preliminary data.</text>
</comment>